<dbReference type="InterPro" id="IPR018062">
    <property type="entry name" value="HTH_AraC-typ_CS"/>
</dbReference>
<dbReference type="SUPFAM" id="SSF51215">
    <property type="entry name" value="Regulatory protein AraC"/>
    <property type="match status" value="1"/>
</dbReference>
<dbReference type="EMBL" id="JAVDSB010000021">
    <property type="protein sequence ID" value="MDR6554913.1"/>
    <property type="molecule type" value="Genomic_DNA"/>
</dbReference>
<dbReference type="InterPro" id="IPR018060">
    <property type="entry name" value="HTH_AraC"/>
</dbReference>
<keyword evidence="2" id="KW-0238">DNA-binding</keyword>
<dbReference type="RefSeq" id="WP_310502324.1">
    <property type="nucleotide sequence ID" value="NZ_JAVDSB010000021.1"/>
</dbReference>
<keyword evidence="6" id="KW-1185">Reference proteome</keyword>
<dbReference type="Pfam" id="PF02311">
    <property type="entry name" value="AraC_binding"/>
    <property type="match status" value="1"/>
</dbReference>
<dbReference type="InterPro" id="IPR020449">
    <property type="entry name" value="Tscrpt_reg_AraC-type_HTH"/>
</dbReference>
<evidence type="ECO:0000259" key="4">
    <source>
        <dbReference type="PROSITE" id="PS01124"/>
    </source>
</evidence>
<keyword evidence="3" id="KW-0804">Transcription</keyword>
<evidence type="ECO:0000256" key="3">
    <source>
        <dbReference type="ARBA" id="ARBA00023163"/>
    </source>
</evidence>
<dbReference type="InterPro" id="IPR014710">
    <property type="entry name" value="RmlC-like_jellyroll"/>
</dbReference>
<dbReference type="PANTHER" id="PTHR43280">
    <property type="entry name" value="ARAC-FAMILY TRANSCRIPTIONAL REGULATOR"/>
    <property type="match status" value="1"/>
</dbReference>
<proteinExistence type="predicted"/>
<evidence type="ECO:0000256" key="2">
    <source>
        <dbReference type="ARBA" id="ARBA00023125"/>
    </source>
</evidence>
<keyword evidence="1" id="KW-0805">Transcription regulation</keyword>
<accession>A0ABU1P578</accession>
<evidence type="ECO:0000256" key="1">
    <source>
        <dbReference type="ARBA" id="ARBA00023015"/>
    </source>
</evidence>
<dbReference type="SMART" id="SM00342">
    <property type="entry name" value="HTH_ARAC"/>
    <property type="match status" value="1"/>
</dbReference>
<comment type="caution">
    <text evidence="5">The sequence shown here is derived from an EMBL/GenBank/DDBJ whole genome shotgun (WGS) entry which is preliminary data.</text>
</comment>
<feature type="domain" description="HTH araC/xylS-type" evidence="4">
    <location>
        <begin position="207"/>
        <end position="305"/>
    </location>
</feature>
<evidence type="ECO:0000313" key="6">
    <source>
        <dbReference type="Proteomes" id="UP001267290"/>
    </source>
</evidence>
<organism evidence="5 6">
    <name type="scientific">Paenibacillus qinlingensis</name>
    <dbReference type="NCBI Taxonomy" id="1837343"/>
    <lineage>
        <taxon>Bacteria</taxon>
        <taxon>Bacillati</taxon>
        <taxon>Bacillota</taxon>
        <taxon>Bacilli</taxon>
        <taxon>Bacillales</taxon>
        <taxon>Paenibacillaceae</taxon>
        <taxon>Paenibacillus</taxon>
    </lineage>
</organism>
<sequence length="315" mass="36368">MKKLPVPELQSPEPSEAQPFSYAIDDYTNHFLATYPVHSEFRTIPLEQQLLHSHNGYEIYLVLQGSGTYLVGDRIYPLHAGSLTIIHPHVIHRPFHGQSKEFHRYVLSIDESYLDHLHTICQLSDLSISRLLSKHHPDSSHYFLSAQQLDRVQSIFAELTQALLKREMGYELVVLRSIADFFLILFGLQDEQGEHASKPTGYQHLAHDVLSYLIGHYQESLLIEDIVSRFPVSRSQLFALFKETTGTTIKQFLIEYRLNKAKRLLMETDLAVSEVSSAVGFGDMSHFFHIFKKETGMTPKQYRVEALKRKNRTLW</sequence>
<dbReference type="InterPro" id="IPR037923">
    <property type="entry name" value="HTH-like"/>
</dbReference>
<evidence type="ECO:0000313" key="5">
    <source>
        <dbReference type="EMBL" id="MDR6554913.1"/>
    </source>
</evidence>
<dbReference type="SUPFAM" id="SSF46689">
    <property type="entry name" value="Homeodomain-like"/>
    <property type="match status" value="2"/>
</dbReference>
<gene>
    <name evidence="5" type="ORF">J2736_006156</name>
</gene>
<dbReference type="PANTHER" id="PTHR43280:SF2">
    <property type="entry name" value="HTH-TYPE TRANSCRIPTIONAL REGULATOR EXSA"/>
    <property type="match status" value="1"/>
</dbReference>
<name>A0ABU1P578_9BACL</name>
<dbReference type="Proteomes" id="UP001267290">
    <property type="component" value="Unassembled WGS sequence"/>
</dbReference>
<protein>
    <submittedName>
        <fullName evidence="5">AraC-like DNA-binding protein</fullName>
    </submittedName>
</protein>
<dbReference type="Gene3D" id="1.10.10.60">
    <property type="entry name" value="Homeodomain-like"/>
    <property type="match status" value="2"/>
</dbReference>
<dbReference type="PROSITE" id="PS01124">
    <property type="entry name" value="HTH_ARAC_FAMILY_2"/>
    <property type="match status" value="1"/>
</dbReference>
<reference evidence="5 6" key="1">
    <citation type="submission" date="2023-07" db="EMBL/GenBank/DDBJ databases">
        <title>Sorghum-associated microbial communities from plants grown in Nebraska, USA.</title>
        <authorList>
            <person name="Schachtman D."/>
        </authorList>
    </citation>
    <scope>NUCLEOTIDE SEQUENCE [LARGE SCALE GENOMIC DNA]</scope>
    <source>
        <strain evidence="5 6">CC258</strain>
    </source>
</reference>
<dbReference type="InterPro" id="IPR003313">
    <property type="entry name" value="AraC-bd"/>
</dbReference>
<dbReference type="PRINTS" id="PR00032">
    <property type="entry name" value="HTHARAC"/>
</dbReference>
<dbReference type="Pfam" id="PF12833">
    <property type="entry name" value="HTH_18"/>
    <property type="match status" value="1"/>
</dbReference>
<dbReference type="PROSITE" id="PS00041">
    <property type="entry name" value="HTH_ARAC_FAMILY_1"/>
    <property type="match status" value="1"/>
</dbReference>
<dbReference type="Gene3D" id="2.60.120.10">
    <property type="entry name" value="Jelly Rolls"/>
    <property type="match status" value="1"/>
</dbReference>
<dbReference type="InterPro" id="IPR009057">
    <property type="entry name" value="Homeodomain-like_sf"/>
</dbReference>